<reference evidence="1" key="1">
    <citation type="submission" date="2018-02" db="EMBL/GenBank/DDBJ databases">
        <title>Rhizophora mucronata_Transcriptome.</title>
        <authorList>
            <person name="Meera S.P."/>
            <person name="Sreeshan A."/>
            <person name="Augustine A."/>
        </authorList>
    </citation>
    <scope>NUCLEOTIDE SEQUENCE</scope>
    <source>
        <tissue evidence="1">Leaf</tissue>
    </source>
</reference>
<dbReference type="AlphaFoldDB" id="A0A2P2N7K3"/>
<evidence type="ECO:0000313" key="1">
    <source>
        <dbReference type="EMBL" id="MBX38452.1"/>
    </source>
</evidence>
<dbReference type="EMBL" id="GGEC01057968">
    <property type="protein sequence ID" value="MBX38452.1"/>
    <property type="molecule type" value="Transcribed_RNA"/>
</dbReference>
<accession>A0A2P2N7K3</accession>
<sequence>MVLNSMCLFYSFSGFFSLQKMLGCLTA</sequence>
<proteinExistence type="predicted"/>
<protein>
    <submittedName>
        <fullName evidence="1">Uncharacterized protein</fullName>
    </submittedName>
</protein>
<name>A0A2P2N7K3_RHIMU</name>
<organism evidence="1">
    <name type="scientific">Rhizophora mucronata</name>
    <name type="common">Asiatic mangrove</name>
    <dbReference type="NCBI Taxonomy" id="61149"/>
    <lineage>
        <taxon>Eukaryota</taxon>
        <taxon>Viridiplantae</taxon>
        <taxon>Streptophyta</taxon>
        <taxon>Embryophyta</taxon>
        <taxon>Tracheophyta</taxon>
        <taxon>Spermatophyta</taxon>
        <taxon>Magnoliopsida</taxon>
        <taxon>eudicotyledons</taxon>
        <taxon>Gunneridae</taxon>
        <taxon>Pentapetalae</taxon>
        <taxon>rosids</taxon>
        <taxon>fabids</taxon>
        <taxon>Malpighiales</taxon>
        <taxon>Rhizophoraceae</taxon>
        <taxon>Rhizophora</taxon>
    </lineage>
</organism>